<dbReference type="RefSeq" id="WP_274268229.1">
    <property type="nucleotide sequence ID" value="NZ_CP117880.1"/>
</dbReference>
<dbReference type="Proteomes" id="UP001221558">
    <property type="component" value="Chromosome"/>
</dbReference>
<dbReference type="InterPro" id="IPR029044">
    <property type="entry name" value="Nucleotide-diphossugar_trans"/>
</dbReference>
<feature type="domain" description="Glycosyltransferase 2-like" evidence="2">
    <location>
        <begin position="4"/>
        <end position="106"/>
    </location>
</feature>
<dbReference type="InterPro" id="IPR050834">
    <property type="entry name" value="Glycosyltransf_2"/>
</dbReference>
<dbReference type="SUPFAM" id="SSF53448">
    <property type="entry name" value="Nucleotide-diphospho-sugar transferases"/>
    <property type="match status" value="1"/>
</dbReference>
<evidence type="ECO:0000313" key="4">
    <source>
        <dbReference type="EMBL" id="WDF69516.1"/>
    </source>
</evidence>
<dbReference type="PANTHER" id="PTHR43685">
    <property type="entry name" value="GLYCOSYLTRANSFERASE"/>
    <property type="match status" value="1"/>
</dbReference>
<evidence type="ECO:0000256" key="1">
    <source>
        <dbReference type="ARBA" id="ARBA00022679"/>
    </source>
</evidence>
<proteinExistence type="predicted"/>
<name>A0ABY7WIT0_9SPHI</name>
<dbReference type="Gene3D" id="3.90.550.10">
    <property type="entry name" value="Spore Coat Polysaccharide Biosynthesis Protein SpsA, Chain A"/>
    <property type="match status" value="1"/>
</dbReference>
<evidence type="ECO:0000313" key="5">
    <source>
        <dbReference type="Proteomes" id="UP001221558"/>
    </source>
</evidence>
<dbReference type="Pfam" id="PF00535">
    <property type="entry name" value="Glycos_transf_2"/>
    <property type="match status" value="1"/>
</dbReference>
<protein>
    <submittedName>
        <fullName evidence="4">Glycosyltransferase family 2 protein</fullName>
    </submittedName>
</protein>
<evidence type="ECO:0000259" key="3">
    <source>
        <dbReference type="Pfam" id="PF02709"/>
    </source>
</evidence>
<dbReference type="Pfam" id="PF02709">
    <property type="entry name" value="Glyco_transf_7C"/>
    <property type="match status" value="1"/>
</dbReference>
<keyword evidence="5" id="KW-1185">Reference proteome</keyword>
<dbReference type="CDD" id="cd06420">
    <property type="entry name" value="GT2_Chondriotin_Pol_N"/>
    <property type="match status" value="1"/>
</dbReference>
<dbReference type="EMBL" id="CP117880">
    <property type="protein sequence ID" value="WDF69516.1"/>
    <property type="molecule type" value="Genomic_DNA"/>
</dbReference>
<reference evidence="4 5" key="1">
    <citation type="submission" date="2023-02" db="EMBL/GenBank/DDBJ databases">
        <title>Genome sequence of Sphingobacterium sp. KACC 22765.</title>
        <authorList>
            <person name="Kim S."/>
            <person name="Heo J."/>
            <person name="Kwon S.-W."/>
        </authorList>
    </citation>
    <scope>NUCLEOTIDE SEQUENCE [LARGE SCALE GENOMIC DNA]</scope>
    <source>
        <strain evidence="4 5">KACC 22765</strain>
    </source>
</reference>
<dbReference type="InterPro" id="IPR027791">
    <property type="entry name" value="Galactosyl_T_C"/>
</dbReference>
<sequence>MLASIIISTYNAPEWLEKVLIGFSVQTIRDFEVIIADDGSTAETKAVIDSFKHQFHNLKHVWHPDDGFRKCEILNLAIKASESAYLIFTDGDCIPRADFVETHLKKREVNKFLSGGYLKLPMVVSKAITKEDILRQDCFSPEWLVSKGLVKSFKNIKLYTNTILRWLLNSFTPTSPTWNGHNASGWKKDIVDVNGFDERMKYGGEDRELGERMINSGIKGKQIRYHAICIHLDHARGYVNDRDWEINNKIRKETKLNLAKTTRYGINK</sequence>
<dbReference type="PANTHER" id="PTHR43685:SF3">
    <property type="entry name" value="SLR2126 PROTEIN"/>
    <property type="match status" value="1"/>
</dbReference>
<keyword evidence="1" id="KW-0808">Transferase</keyword>
<dbReference type="InterPro" id="IPR001173">
    <property type="entry name" value="Glyco_trans_2-like"/>
</dbReference>
<evidence type="ECO:0000259" key="2">
    <source>
        <dbReference type="Pfam" id="PF00535"/>
    </source>
</evidence>
<organism evidence="4 5">
    <name type="scientific">Sphingobacterium oryzagri</name>
    <dbReference type="NCBI Taxonomy" id="3025669"/>
    <lineage>
        <taxon>Bacteria</taxon>
        <taxon>Pseudomonadati</taxon>
        <taxon>Bacteroidota</taxon>
        <taxon>Sphingobacteriia</taxon>
        <taxon>Sphingobacteriales</taxon>
        <taxon>Sphingobacteriaceae</taxon>
        <taxon>Sphingobacterium</taxon>
    </lineage>
</organism>
<feature type="domain" description="Galactosyltransferase C-terminal" evidence="3">
    <location>
        <begin position="182"/>
        <end position="231"/>
    </location>
</feature>
<accession>A0ABY7WIT0</accession>
<gene>
    <name evidence="4" type="ORF">PQ465_03855</name>
</gene>